<feature type="binding site" evidence="10">
    <location>
        <position position="291"/>
    </location>
    <ligand>
        <name>UDP-N-acetyl-alpha-D-glucosamine</name>
        <dbReference type="ChEBI" id="CHEBI:57705"/>
    </ligand>
</feature>
<evidence type="ECO:0000256" key="6">
    <source>
        <dbReference type="ARBA" id="ARBA00022984"/>
    </source>
</evidence>
<comment type="function">
    <text evidence="10">Cell wall formation. Catalyzes the transfer of a GlcNAc subunit on undecaprenyl-pyrophosphoryl-MurNAc-pentapeptide (lipid intermediate I) to form undecaprenyl-pyrophosphoryl-MurNAc-(pentapeptide)GlcNAc (lipid intermediate II).</text>
</comment>
<feature type="binding site" evidence="10">
    <location>
        <position position="124"/>
    </location>
    <ligand>
        <name>UDP-N-acetyl-alpha-D-glucosamine</name>
        <dbReference type="ChEBI" id="CHEBI:57705"/>
    </ligand>
</feature>
<feature type="domain" description="Glycosyltransferase family 28 N-terminal" evidence="12">
    <location>
        <begin position="3"/>
        <end position="142"/>
    </location>
</feature>
<name>A0ABU2H264_9ACTN</name>
<keyword evidence="1 10" id="KW-1003">Cell membrane</keyword>
<dbReference type="SUPFAM" id="SSF53756">
    <property type="entry name" value="UDP-Glycosyltransferase/glycogen phosphorylase"/>
    <property type="match status" value="1"/>
</dbReference>
<protein>
    <recommendedName>
        <fullName evidence="10">UDP-N-acetylglucosamine--N-acetylmuramyl-(pentapeptide) pyrophosphoryl-undecaprenol N-acetylglucosamine transferase</fullName>
        <ecNumber evidence="10">2.4.1.227</ecNumber>
    </recommendedName>
    <alternativeName>
        <fullName evidence="10">Undecaprenyl-PP-MurNAc-pentapeptide-UDPGlcNAc GlcNAc transferase</fullName>
    </alternativeName>
</protein>
<gene>
    <name evidence="10 14" type="primary">murG</name>
    <name evidence="14" type="ORF">RIF23_03710</name>
</gene>
<dbReference type="NCBIfam" id="TIGR01133">
    <property type="entry name" value="murG"/>
    <property type="match status" value="1"/>
</dbReference>
<keyword evidence="15" id="KW-1185">Reference proteome</keyword>
<evidence type="ECO:0000256" key="7">
    <source>
        <dbReference type="ARBA" id="ARBA00023136"/>
    </source>
</evidence>
<evidence type="ECO:0000256" key="1">
    <source>
        <dbReference type="ARBA" id="ARBA00022475"/>
    </source>
</evidence>
<dbReference type="RefSeq" id="WP_310910872.1">
    <property type="nucleotide sequence ID" value="NZ_JAVLVT010000001.1"/>
</dbReference>
<feature type="domain" description="Glycosyl transferase family 28 C-terminal" evidence="13">
    <location>
        <begin position="188"/>
        <end position="341"/>
    </location>
</feature>
<evidence type="ECO:0000256" key="4">
    <source>
        <dbReference type="ARBA" id="ARBA00022679"/>
    </source>
</evidence>
<evidence type="ECO:0000256" key="2">
    <source>
        <dbReference type="ARBA" id="ARBA00022618"/>
    </source>
</evidence>
<keyword evidence="8 10" id="KW-0131">Cell cycle</keyword>
<dbReference type="PANTHER" id="PTHR21015">
    <property type="entry name" value="UDP-N-ACETYLGLUCOSAMINE--N-ACETYLMURAMYL-(PENTAPEPTIDE) PYROPHOSPHORYL-UNDECAPRENOL N-ACETYLGLUCOSAMINE TRANSFERASE 1"/>
    <property type="match status" value="1"/>
</dbReference>
<feature type="binding site" evidence="10">
    <location>
        <position position="195"/>
    </location>
    <ligand>
        <name>UDP-N-acetyl-alpha-D-glucosamine</name>
        <dbReference type="ChEBI" id="CHEBI:57705"/>
    </ligand>
</feature>
<dbReference type="Pfam" id="PF03033">
    <property type="entry name" value="Glyco_transf_28"/>
    <property type="match status" value="1"/>
</dbReference>
<proteinExistence type="inferred from homology"/>
<comment type="catalytic activity">
    <reaction evidence="10">
        <text>di-trans,octa-cis-undecaprenyl diphospho-N-acetyl-alpha-D-muramoyl-L-alanyl-D-glutamyl-meso-2,6-diaminopimeloyl-D-alanyl-D-alanine + UDP-N-acetyl-alpha-D-glucosamine = di-trans,octa-cis-undecaprenyl diphospho-[N-acetyl-alpha-D-glucosaminyl-(1-&gt;4)]-N-acetyl-alpha-D-muramoyl-L-alanyl-D-glutamyl-meso-2,6-diaminopimeloyl-D-alanyl-D-alanine + UDP + H(+)</text>
        <dbReference type="Rhea" id="RHEA:31227"/>
        <dbReference type="ChEBI" id="CHEBI:15378"/>
        <dbReference type="ChEBI" id="CHEBI:57705"/>
        <dbReference type="ChEBI" id="CHEBI:58223"/>
        <dbReference type="ChEBI" id="CHEBI:61387"/>
        <dbReference type="ChEBI" id="CHEBI:61388"/>
        <dbReference type="EC" id="2.4.1.227"/>
    </reaction>
</comment>
<evidence type="ECO:0000256" key="5">
    <source>
        <dbReference type="ARBA" id="ARBA00022960"/>
    </source>
</evidence>
<comment type="subcellular location">
    <subcellularLocation>
        <location evidence="10">Cell membrane</location>
        <topology evidence="10">Peripheral membrane protein</topology>
        <orientation evidence="10">Cytoplasmic side</orientation>
    </subcellularLocation>
</comment>
<evidence type="ECO:0000313" key="14">
    <source>
        <dbReference type="EMBL" id="MDS1269398.1"/>
    </source>
</evidence>
<dbReference type="HAMAP" id="MF_00033">
    <property type="entry name" value="MurG"/>
    <property type="match status" value="1"/>
</dbReference>
<evidence type="ECO:0000256" key="3">
    <source>
        <dbReference type="ARBA" id="ARBA00022676"/>
    </source>
</evidence>
<dbReference type="InterPro" id="IPR004276">
    <property type="entry name" value="GlycoTrans_28_N"/>
</dbReference>
<evidence type="ECO:0000256" key="8">
    <source>
        <dbReference type="ARBA" id="ARBA00023306"/>
    </source>
</evidence>
<feature type="compositionally biased region" description="Acidic residues" evidence="11">
    <location>
        <begin position="371"/>
        <end position="384"/>
    </location>
</feature>
<feature type="binding site" evidence="10">
    <location>
        <position position="161"/>
    </location>
    <ligand>
        <name>UDP-N-acetyl-alpha-D-glucosamine</name>
        <dbReference type="ChEBI" id="CHEBI:57705"/>
    </ligand>
</feature>
<accession>A0ABU2H264</accession>
<keyword evidence="5 10" id="KW-0133">Cell shape</keyword>
<dbReference type="CDD" id="cd03785">
    <property type="entry name" value="GT28_MurG"/>
    <property type="match status" value="1"/>
</dbReference>
<comment type="pathway">
    <text evidence="10">Cell wall biogenesis; peptidoglycan biosynthesis.</text>
</comment>
<evidence type="ECO:0000259" key="12">
    <source>
        <dbReference type="Pfam" id="PF03033"/>
    </source>
</evidence>
<keyword evidence="9 10" id="KW-0961">Cell wall biogenesis/degradation</keyword>
<dbReference type="InterPro" id="IPR006009">
    <property type="entry name" value="GlcNAc_MurG"/>
</dbReference>
<dbReference type="Gene3D" id="3.40.50.2000">
    <property type="entry name" value="Glycogen Phosphorylase B"/>
    <property type="match status" value="2"/>
</dbReference>
<keyword evidence="3 10" id="KW-0328">Glycosyltransferase</keyword>
<dbReference type="InterPro" id="IPR007235">
    <property type="entry name" value="Glyco_trans_28_C"/>
</dbReference>
<comment type="similarity">
    <text evidence="10">Belongs to the glycosyltransferase 28 family. MurG subfamily.</text>
</comment>
<dbReference type="GO" id="GO:0016757">
    <property type="term" value="F:glycosyltransferase activity"/>
    <property type="evidence" value="ECO:0007669"/>
    <property type="project" value="UniProtKB-KW"/>
</dbReference>
<sequence>MRVVLAGGGTAGHIEPALALADALLRVDPDTQITCLGTERGLETRLVPMRGYKLAEIPAVPLPRKPTPRLLLVPGKLAGAISSAASVLDEAQADVLVGFGGYVATPGYLAARWRGVPIVVHEANPLPGLANRLGSRLTEHVFTGHPHADLRDGRFLGIPLRREISTLDRLAEGDRARAHFGLRPELPTLLIFGGSQGAQSLNEAAFAAADAFHRSGVQVLHVVGQRNADEPEDRTRDGIPYVVVPYVDRMELAYAAADFALCRSGAMTCAELSAVGLPAAFVPLPHGNGEQRRNAEPIVDAGGGLLVDDSDLDARWIEQTLLPILTDTERLVRMSEVSSNRGRRHADAELAEEVLAIARRERPTGERPVDPEADDGDDVDDDFRDDGKDTQ</sequence>
<evidence type="ECO:0000259" key="13">
    <source>
        <dbReference type="Pfam" id="PF04101"/>
    </source>
</evidence>
<dbReference type="PANTHER" id="PTHR21015:SF22">
    <property type="entry name" value="GLYCOSYLTRANSFERASE"/>
    <property type="match status" value="1"/>
</dbReference>
<keyword evidence="4 10" id="KW-0808">Transferase</keyword>
<keyword evidence="7 10" id="KW-0472">Membrane</keyword>
<feature type="compositionally biased region" description="Basic and acidic residues" evidence="11">
    <location>
        <begin position="358"/>
        <end position="370"/>
    </location>
</feature>
<evidence type="ECO:0000313" key="15">
    <source>
        <dbReference type="Proteomes" id="UP001250214"/>
    </source>
</evidence>
<dbReference type="EMBL" id="JAVLVT010000001">
    <property type="protein sequence ID" value="MDS1269398.1"/>
    <property type="molecule type" value="Genomic_DNA"/>
</dbReference>
<keyword evidence="6 10" id="KW-0573">Peptidoglycan synthesis</keyword>
<dbReference type="Pfam" id="PF04101">
    <property type="entry name" value="Glyco_tran_28_C"/>
    <property type="match status" value="1"/>
</dbReference>
<evidence type="ECO:0000256" key="11">
    <source>
        <dbReference type="SAM" id="MobiDB-lite"/>
    </source>
</evidence>
<organism evidence="14 15">
    <name type="scientific">Lipingzhangella rawalii</name>
    <dbReference type="NCBI Taxonomy" id="2055835"/>
    <lineage>
        <taxon>Bacteria</taxon>
        <taxon>Bacillati</taxon>
        <taxon>Actinomycetota</taxon>
        <taxon>Actinomycetes</taxon>
        <taxon>Streptosporangiales</taxon>
        <taxon>Nocardiopsidaceae</taxon>
        <taxon>Lipingzhangella</taxon>
    </lineage>
</organism>
<reference evidence="15" key="1">
    <citation type="submission" date="2023-07" db="EMBL/GenBank/DDBJ databases">
        <title>Novel species in the genus Lipingzhangella isolated from Sambhar Salt Lake.</title>
        <authorList>
            <person name="Jiya N."/>
            <person name="Kajale S."/>
            <person name="Sharma A."/>
        </authorList>
    </citation>
    <scope>NUCLEOTIDE SEQUENCE [LARGE SCALE GENOMIC DNA]</scope>
    <source>
        <strain evidence="15">LS1_29</strain>
    </source>
</reference>
<keyword evidence="2 10" id="KW-0132">Cell division</keyword>
<comment type="caution">
    <text evidence="14">The sequence shown here is derived from an EMBL/GenBank/DDBJ whole genome shotgun (WGS) entry which is preliminary data.</text>
</comment>
<evidence type="ECO:0000256" key="10">
    <source>
        <dbReference type="HAMAP-Rule" id="MF_00033"/>
    </source>
</evidence>
<evidence type="ECO:0000256" key="9">
    <source>
        <dbReference type="ARBA" id="ARBA00023316"/>
    </source>
</evidence>
<dbReference type="EC" id="2.4.1.227" evidence="10"/>
<dbReference type="Proteomes" id="UP001250214">
    <property type="component" value="Unassembled WGS sequence"/>
</dbReference>
<comment type="caution">
    <text evidence="10">Lacks conserved residue(s) required for the propagation of feature annotation.</text>
</comment>
<feature type="region of interest" description="Disordered" evidence="11">
    <location>
        <begin position="355"/>
        <end position="391"/>
    </location>
</feature>
<feature type="binding site" evidence="10">
    <location>
        <begin position="10"/>
        <end position="12"/>
    </location>
    <ligand>
        <name>UDP-N-acetyl-alpha-D-glucosamine</name>
        <dbReference type="ChEBI" id="CHEBI:57705"/>
    </ligand>
</feature>